<dbReference type="SUPFAM" id="SSF63829">
    <property type="entry name" value="Calcium-dependent phosphotriesterase"/>
    <property type="match status" value="1"/>
</dbReference>
<dbReference type="HOGENOM" id="CLU_036110_4_0_6"/>
<dbReference type="eggNOG" id="COG3386">
    <property type="taxonomic scope" value="Bacteria"/>
</dbReference>
<protein>
    <submittedName>
        <fullName evidence="3">Gluconolactonase</fullName>
    </submittedName>
</protein>
<keyword evidence="1" id="KW-0378">Hydrolase</keyword>
<dbReference type="GO" id="GO:0016787">
    <property type="term" value="F:hydrolase activity"/>
    <property type="evidence" value="ECO:0007669"/>
    <property type="project" value="UniProtKB-KW"/>
</dbReference>
<dbReference type="Proteomes" id="UP000013165">
    <property type="component" value="Unassembled WGS sequence"/>
</dbReference>
<evidence type="ECO:0000256" key="1">
    <source>
        <dbReference type="ARBA" id="ARBA00022801"/>
    </source>
</evidence>
<dbReference type="InterPro" id="IPR013658">
    <property type="entry name" value="SGL"/>
</dbReference>
<keyword evidence="4" id="KW-1185">Reference proteome</keyword>
<dbReference type="InterPro" id="IPR011042">
    <property type="entry name" value="6-blade_b-propeller_TolB-like"/>
</dbReference>
<evidence type="ECO:0000259" key="2">
    <source>
        <dbReference type="Pfam" id="PF08450"/>
    </source>
</evidence>
<dbReference type="PATRIC" id="fig|626887.3.peg.1199"/>
<dbReference type="Pfam" id="PF08450">
    <property type="entry name" value="SGL"/>
    <property type="match status" value="1"/>
</dbReference>
<dbReference type="Gene3D" id="2.120.10.30">
    <property type="entry name" value="TolB, C-terminal domain"/>
    <property type="match status" value="1"/>
</dbReference>
<reference evidence="3 4" key="1">
    <citation type="journal article" date="2013" name="Genome Announc.">
        <title>Genome Sequence of the Polycyclic Aromatic Hydrocarbon-Degrading Bacterium Strain Marinobacter nanhaiticus D15-8WT.</title>
        <authorList>
            <person name="Cui Z."/>
            <person name="Gao W."/>
            <person name="Li Q."/>
            <person name="Xu G."/>
            <person name="Zheng L."/>
        </authorList>
    </citation>
    <scope>NUCLEOTIDE SEQUENCE [LARGE SCALE GENOMIC DNA]</scope>
    <source>
        <strain evidence="3 4">D15-8W</strain>
    </source>
</reference>
<dbReference type="InterPro" id="IPR051262">
    <property type="entry name" value="SMP-30/CGR1_Lactonase"/>
</dbReference>
<dbReference type="AlphaFoldDB" id="N6WTN9"/>
<evidence type="ECO:0000313" key="4">
    <source>
        <dbReference type="Proteomes" id="UP000013165"/>
    </source>
</evidence>
<sequence length="299" mass="32549">MAGAMERFVEGGTFFEGPRWHGGHWWASDFYSHAVSRISADGKMETVCEVPGQPSGLGWLPDGSMLIVSMLDHRVLRRWPDGRIDTHADLSEFATGHANDMVVAEDGTAWVGNFGFDLMEGEDMRPACLVRVTPEGEVSLAADDLYFPNGAVITPDGKSLIVGETFGNRMTTFTIDSKGELIDRRAWAAFGPRPEPGPRAELLKQLAVGPDGCCLDAENHIWIADAFNQRCIRVAPGGDIVDEVRTPDGQGVFACMLGGEDGRTLLLCVAPDSSAKRRRQVREASLWTARVDVPHAGRP</sequence>
<dbReference type="RefSeq" id="WP_115840213.1">
    <property type="nucleotide sequence ID" value="NZ_AP028878.1"/>
</dbReference>
<gene>
    <name evidence="3" type="ORF">J057_06011</name>
</gene>
<dbReference type="OrthoDB" id="241638at2"/>
<dbReference type="EMBL" id="APLQ01000011">
    <property type="protein sequence ID" value="ENO14881.2"/>
    <property type="molecule type" value="Genomic_DNA"/>
</dbReference>
<proteinExistence type="predicted"/>
<organism evidence="3 4">
    <name type="scientific">Marinobacter nanhaiticus D15-8W</name>
    <dbReference type="NCBI Taxonomy" id="626887"/>
    <lineage>
        <taxon>Bacteria</taxon>
        <taxon>Pseudomonadati</taxon>
        <taxon>Pseudomonadota</taxon>
        <taxon>Gammaproteobacteria</taxon>
        <taxon>Pseudomonadales</taxon>
        <taxon>Marinobacteraceae</taxon>
        <taxon>Marinobacter</taxon>
    </lineage>
</organism>
<dbReference type="PANTHER" id="PTHR47572">
    <property type="entry name" value="LIPOPROTEIN-RELATED"/>
    <property type="match status" value="1"/>
</dbReference>
<name>N6WTN9_9GAMM</name>
<feature type="domain" description="SMP-30/Gluconolactonase/LRE-like region" evidence="2">
    <location>
        <begin position="16"/>
        <end position="267"/>
    </location>
</feature>
<accession>N6WTN9</accession>
<dbReference type="STRING" id="626887.J057_06011"/>
<dbReference type="PANTHER" id="PTHR47572:SF4">
    <property type="entry name" value="LACTONASE DRP35"/>
    <property type="match status" value="1"/>
</dbReference>
<evidence type="ECO:0000313" key="3">
    <source>
        <dbReference type="EMBL" id="ENO14881.2"/>
    </source>
</evidence>
<comment type="caution">
    <text evidence="3">The sequence shown here is derived from an EMBL/GenBank/DDBJ whole genome shotgun (WGS) entry which is preliminary data.</text>
</comment>